<dbReference type="AlphaFoldDB" id="A6TSD8"/>
<sequence length="360" mass="40748">MNVTVMGAGNSGLAMATHLSKEGNHVTLWNRSKETIGKLLETHVIYCKGVIDGEVKIHLVTDDIGKAVENPDVILITTPANSHKEMAEQIAMHIKKETLIVLNPGRTFGALEFQENYEKYNQTFKQTIAETQTIIYTCRKTKEDAVNIIALKSDVLISTFDAKENEKIILRLPECLQKYFIPARSMIETSIGNVGMILHCAPLLLNTGWTENESNIYKYYYDGITPSVGRLIEKIDQERVLVSKELGLEVETTQEWMKRTYHVQGQSLYECIQNNEIYKSILAPGSINHRYIFEDVPCGLVPLEATGKKLGLEMKNTSLIIDLASSLTDVNFRKTGRNLSSRLDVSQNNDFRDLFQRRNE</sequence>
<feature type="domain" description="Glycerol-3-phosphate dehydrogenase NAD-dependent N-terminal" evidence="2">
    <location>
        <begin position="2"/>
        <end position="101"/>
    </location>
</feature>
<dbReference type="SUPFAM" id="SSF48179">
    <property type="entry name" value="6-phosphogluconate dehydrogenase C-terminal domain-like"/>
    <property type="match status" value="1"/>
</dbReference>
<organism evidence="4 5">
    <name type="scientific">Alkaliphilus metalliredigens (strain QYMF)</name>
    <dbReference type="NCBI Taxonomy" id="293826"/>
    <lineage>
        <taxon>Bacteria</taxon>
        <taxon>Bacillati</taxon>
        <taxon>Bacillota</taxon>
        <taxon>Clostridia</taxon>
        <taxon>Peptostreptococcales</taxon>
        <taxon>Natronincolaceae</taxon>
        <taxon>Alkaliphilus</taxon>
    </lineage>
</organism>
<reference evidence="5" key="1">
    <citation type="journal article" date="2016" name="Genome Announc.">
        <title>Complete genome sequence of Alkaliphilus metalliredigens strain QYMF, an alkaliphilic and metal-reducing bacterium isolated from borax-contaminated leachate ponds.</title>
        <authorList>
            <person name="Hwang C."/>
            <person name="Copeland A."/>
            <person name="Lucas S."/>
            <person name="Lapidus A."/>
            <person name="Barry K."/>
            <person name="Detter J.C."/>
            <person name="Glavina Del Rio T."/>
            <person name="Hammon N."/>
            <person name="Israni S."/>
            <person name="Dalin E."/>
            <person name="Tice H."/>
            <person name="Pitluck S."/>
            <person name="Chertkov O."/>
            <person name="Brettin T."/>
            <person name="Bruce D."/>
            <person name="Han C."/>
            <person name="Schmutz J."/>
            <person name="Larimer F."/>
            <person name="Land M.L."/>
            <person name="Hauser L."/>
            <person name="Kyrpides N."/>
            <person name="Mikhailova N."/>
            <person name="Ye Q."/>
            <person name="Zhou J."/>
            <person name="Richardson P."/>
            <person name="Fields M.W."/>
        </authorList>
    </citation>
    <scope>NUCLEOTIDE SEQUENCE [LARGE SCALE GENOMIC DNA]</scope>
    <source>
        <strain evidence="5">QYMF</strain>
    </source>
</reference>
<dbReference type="SUPFAM" id="SSF51735">
    <property type="entry name" value="NAD(P)-binding Rossmann-fold domains"/>
    <property type="match status" value="1"/>
</dbReference>
<dbReference type="InterPro" id="IPR003421">
    <property type="entry name" value="Opine_DH"/>
</dbReference>
<dbReference type="PANTHER" id="PTHR38015:SF1">
    <property type="entry name" value="OPINE DEHYDROGENASE DOMAIN-CONTAINING PROTEIN"/>
    <property type="match status" value="1"/>
</dbReference>
<feature type="domain" description="Opine dehydrogenase" evidence="3">
    <location>
        <begin position="183"/>
        <end position="327"/>
    </location>
</feature>
<accession>A6TSD8</accession>
<protein>
    <submittedName>
        <fullName evidence="4">NAD/NADP octopine/nopaline dehydrogenase</fullName>
    </submittedName>
</protein>
<keyword evidence="5" id="KW-1185">Reference proteome</keyword>
<dbReference type="Proteomes" id="UP000001572">
    <property type="component" value="Chromosome"/>
</dbReference>
<dbReference type="STRING" id="293826.Amet_2956"/>
<evidence type="ECO:0000313" key="5">
    <source>
        <dbReference type="Proteomes" id="UP000001572"/>
    </source>
</evidence>
<keyword evidence="1" id="KW-0560">Oxidoreductase</keyword>
<dbReference type="InterPro" id="IPR013328">
    <property type="entry name" value="6PGD_dom2"/>
</dbReference>
<dbReference type="OrthoDB" id="1073746at2"/>
<dbReference type="GO" id="GO:0051287">
    <property type="term" value="F:NAD binding"/>
    <property type="evidence" value="ECO:0007669"/>
    <property type="project" value="InterPro"/>
</dbReference>
<dbReference type="KEGG" id="amt:Amet_2956"/>
<dbReference type="Pfam" id="PF02317">
    <property type="entry name" value="Octopine_DH"/>
    <property type="match status" value="1"/>
</dbReference>
<dbReference type="InterPro" id="IPR036291">
    <property type="entry name" value="NAD(P)-bd_dom_sf"/>
</dbReference>
<dbReference type="GO" id="GO:0016616">
    <property type="term" value="F:oxidoreductase activity, acting on the CH-OH group of donors, NAD or NADP as acceptor"/>
    <property type="evidence" value="ECO:0007669"/>
    <property type="project" value="InterPro"/>
</dbReference>
<dbReference type="GO" id="GO:0046168">
    <property type="term" value="P:glycerol-3-phosphate catabolic process"/>
    <property type="evidence" value="ECO:0007669"/>
    <property type="project" value="InterPro"/>
</dbReference>
<dbReference type="InterPro" id="IPR011128">
    <property type="entry name" value="G3P_DH_NAD-dep_N"/>
</dbReference>
<dbReference type="HOGENOM" id="CLU_056511_2_0_9"/>
<evidence type="ECO:0000313" key="4">
    <source>
        <dbReference type="EMBL" id="ABR49106.1"/>
    </source>
</evidence>
<evidence type="ECO:0000259" key="3">
    <source>
        <dbReference type="Pfam" id="PF02317"/>
    </source>
</evidence>
<dbReference type="eggNOG" id="COG0240">
    <property type="taxonomic scope" value="Bacteria"/>
</dbReference>
<dbReference type="EMBL" id="CP000724">
    <property type="protein sequence ID" value="ABR49106.1"/>
    <property type="molecule type" value="Genomic_DNA"/>
</dbReference>
<proteinExistence type="predicted"/>
<evidence type="ECO:0000256" key="1">
    <source>
        <dbReference type="ARBA" id="ARBA00023002"/>
    </source>
</evidence>
<dbReference type="PANTHER" id="PTHR38015">
    <property type="entry name" value="BLR6086 PROTEIN"/>
    <property type="match status" value="1"/>
</dbReference>
<name>A6TSD8_ALKMQ</name>
<dbReference type="InterPro" id="IPR051729">
    <property type="entry name" value="Opine/Lysopine_DH"/>
</dbReference>
<dbReference type="Pfam" id="PF01210">
    <property type="entry name" value="NAD_Gly3P_dh_N"/>
    <property type="match status" value="1"/>
</dbReference>
<dbReference type="Gene3D" id="3.40.50.720">
    <property type="entry name" value="NAD(P)-binding Rossmann-like Domain"/>
    <property type="match status" value="1"/>
</dbReference>
<dbReference type="RefSeq" id="WP_012064074.1">
    <property type="nucleotide sequence ID" value="NC_009633.1"/>
</dbReference>
<gene>
    <name evidence="4" type="ordered locus">Amet_2956</name>
</gene>
<evidence type="ECO:0000259" key="2">
    <source>
        <dbReference type="Pfam" id="PF01210"/>
    </source>
</evidence>
<dbReference type="InterPro" id="IPR008927">
    <property type="entry name" value="6-PGluconate_DH-like_C_sf"/>
</dbReference>
<dbReference type="Gene3D" id="1.10.1040.10">
    <property type="entry name" value="N-(1-d-carboxylethyl)-l-norvaline Dehydrogenase, domain 2"/>
    <property type="match status" value="1"/>
</dbReference>